<comment type="similarity">
    <text evidence="1">Belongs to the UPF0758 family.</text>
</comment>
<keyword evidence="5" id="KW-0862">Zinc</keyword>
<dbReference type="Proteomes" id="UP000045545">
    <property type="component" value="Unassembled WGS sequence"/>
</dbReference>
<dbReference type="STRING" id="690567.653"/>
<accession>A0A0E4G9I7</accession>
<evidence type="ECO:0000259" key="7">
    <source>
        <dbReference type="PROSITE" id="PS50249"/>
    </source>
</evidence>
<keyword evidence="9" id="KW-1185">Reference proteome</keyword>
<evidence type="ECO:0000256" key="2">
    <source>
        <dbReference type="ARBA" id="ARBA00022670"/>
    </source>
</evidence>
<dbReference type="PANTHER" id="PTHR30471:SF3">
    <property type="entry name" value="UPF0758 PROTEIN YEES-RELATED"/>
    <property type="match status" value="1"/>
</dbReference>
<dbReference type="Pfam" id="PF04002">
    <property type="entry name" value="RadC"/>
    <property type="match status" value="1"/>
</dbReference>
<dbReference type="CDD" id="cd08071">
    <property type="entry name" value="MPN_DUF2466"/>
    <property type="match status" value="1"/>
</dbReference>
<reference evidence="8 9" key="1">
    <citation type="submission" date="2015-03" db="EMBL/GenBank/DDBJ databases">
        <authorList>
            <person name="Murphy D."/>
        </authorList>
    </citation>
    <scope>NUCLEOTIDE SEQUENCE [LARGE SCALE GENOMIC DNA]</scope>
    <source>
        <strain evidence="8 9">OL-4</strain>
    </source>
</reference>
<keyword evidence="4" id="KW-0378">Hydrolase</keyword>
<dbReference type="InterPro" id="IPR001405">
    <property type="entry name" value="UPF0758"/>
</dbReference>
<evidence type="ECO:0000256" key="3">
    <source>
        <dbReference type="ARBA" id="ARBA00022723"/>
    </source>
</evidence>
<dbReference type="OrthoDB" id="9804482at2"/>
<keyword evidence="2" id="KW-0645">Protease</keyword>
<sequence length="158" mass="17381">MPAVTKTGAEKCFYWVTTRLVRESGPWYVSSEGICSPQNVYRMMQEHFDLENCDREHFICLYLDRKGHVNAANVVSVGGLSSSIVHAREVFKVAILGSAASVILVHNHPSGDPTPSREDIDITRRMKEAGDLLGIEVLDHVIVGATGCYASLTEMGLM</sequence>
<evidence type="ECO:0000256" key="1">
    <source>
        <dbReference type="ARBA" id="ARBA00010243"/>
    </source>
</evidence>
<evidence type="ECO:0000256" key="6">
    <source>
        <dbReference type="ARBA" id="ARBA00023049"/>
    </source>
</evidence>
<evidence type="ECO:0000256" key="5">
    <source>
        <dbReference type="ARBA" id="ARBA00022833"/>
    </source>
</evidence>
<protein>
    <submittedName>
        <fullName evidence="8">RadC-like JAB domain</fullName>
    </submittedName>
</protein>
<dbReference type="EMBL" id="CGIH01000009">
    <property type="protein sequence ID" value="CFX15876.1"/>
    <property type="molecule type" value="Genomic_DNA"/>
</dbReference>
<evidence type="ECO:0000313" key="8">
    <source>
        <dbReference type="EMBL" id="CFX15876.1"/>
    </source>
</evidence>
<dbReference type="GO" id="GO:0006508">
    <property type="term" value="P:proteolysis"/>
    <property type="evidence" value="ECO:0007669"/>
    <property type="project" value="UniProtKB-KW"/>
</dbReference>
<dbReference type="InterPro" id="IPR037518">
    <property type="entry name" value="MPN"/>
</dbReference>
<dbReference type="InterPro" id="IPR025657">
    <property type="entry name" value="RadC_JAB"/>
</dbReference>
<dbReference type="AlphaFoldDB" id="A0A0E4G9I7"/>
<keyword evidence="3" id="KW-0479">Metal-binding</keyword>
<dbReference type="PANTHER" id="PTHR30471">
    <property type="entry name" value="DNA REPAIR PROTEIN RADC"/>
    <property type="match status" value="1"/>
</dbReference>
<name>A0A0E4G9I7_9FIRM</name>
<gene>
    <name evidence="8" type="ORF">653</name>
</gene>
<organism evidence="8 9">
    <name type="scientific">Syntrophomonas zehnderi OL-4</name>
    <dbReference type="NCBI Taxonomy" id="690567"/>
    <lineage>
        <taxon>Bacteria</taxon>
        <taxon>Bacillati</taxon>
        <taxon>Bacillota</taxon>
        <taxon>Clostridia</taxon>
        <taxon>Eubacteriales</taxon>
        <taxon>Syntrophomonadaceae</taxon>
        <taxon>Syntrophomonas</taxon>
    </lineage>
</organism>
<evidence type="ECO:0000256" key="4">
    <source>
        <dbReference type="ARBA" id="ARBA00022801"/>
    </source>
</evidence>
<dbReference type="PROSITE" id="PS01302">
    <property type="entry name" value="UPF0758"/>
    <property type="match status" value="1"/>
</dbReference>
<dbReference type="GO" id="GO:0046872">
    <property type="term" value="F:metal ion binding"/>
    <property type="evidence" value="ECO:0007669"/>
    <property type="project" value="UniProtKB-KW"/>
</dbReference>
<keyword evidence="6" id="KW-0482">Metalloprotease</keyword>
<feature type="domain" description="MPN" evidence="7">
    <location>
        <begin position="33"/>
        <end position="158"/>
    </location>
</feature>
<evidence type="ECO:0000313" key="9">
    <source>
        <dbReference type="Proteomes" id="UP000045545"/>
    </source>
</evidence>
<dbReference type="PROSITE" id="PS50249">
    <property type="entry name" value="MPN"/>
    <property type="match status" value="1"/>
</dbReference>
<dbReference type="GO" id="GO:0008237">
    <property type="term" value="F:metallopeptidase activity"/>
    <property type="evidence" value="ECO:0007669"/>
    <property type="project" value="UniProtKB-KW"/>
</dbReference>
<proteinExistence type="inferred from homology"/>
<dbReference type="Gene3D" id="3.40.140.10">
    <property type="entry name" value="Cytidine Deaminase, domain 2"/>
    <property type="match status" value="1"/>
</dbReference>
<dbReference type="InterPro" id="IPR020891">
    <property type="entry name" value="UPF0758_CS"/>
</dbReference>